<feature type="transmembrane region" description="Helical" evidence="1">
    <location>
        <begin position="59"/>
        <end position="77"/>
    </location>
</feature>
<reference evidence="2 3" key="1">
    <citation type="submission" date="2016-11" db="EMBL/GenBank/DDBJ databases">
        <title>Draft Genome Sequences of Nine Cyanobacterial Strains from Diverse Habitats.</title>
        <authorList>
            <person name="Zhu T."/>
            <person name="Hou S."/>
            <person name="Lu X."/>
            <person name="Hess W.R."/>
        </authorList>
    </citation>
    <scope>NUCLEOTIDE SEQUENCE [LARGE SCALE GENOMIC DNA]</scope>
    <source>
        <strain evidence="2 3">NIES-30</strain>
    </source>
</reference>
<dbReference type="AlphaFoldDB" id="A0A1U7J878"/>
<feature type="transmembrane region" description="Helical" evidence="1">
    <location>
        <begin position="89"/>
        <end position="107"/>
    </location>
</feature>
<name>A0A1U7J878_9CYAN</name>
<evidence type="ECO:0000313" key="3">
    <source>
        <dbReference type="Proteomes" id="UP000185557"/>
    </source>
</evidence>
<feature type="transmembrane region" description="Helical" evidence="1">
    <location>
        <begin position="143"/>
        <end position="163"/>
    </location>
</feature>
<evidence type="ECO:0000313" key="2">
    <source>
        <dbReference type="EMBL" id="OKH49435.1"/>
    </source>
</evidence>
<keyword evidence="1" id="KW-0472">Membrane</keyword>
<accession>A0A1U7J878</accession>
<keyword evidence="3" id="KW-1185">Reference proteome</keyword>
<dbReference type="EMBL" id="MRCG01000003">
    <property type="protein sequence ID" value="OKH49435.1"/>
    <property type="molecule type" value="Genomic_DNA"/>
</dbReference>
<keyword evidence="1" id="KW-1133">Transmembrane helix</keyword>
<gene>
    <name evidence="2" type="ORF">NIES30_06185</name>
</gene>
<sequence>MFGITMQTRRRQPSNDWTKGSKGVISFFVLFLALGFLLYQLASSVLFAINYSSGAGARSFAAALFPLTVLIYLGFIARIQIPTRESRAPIINSFIVFLLWTMLVLGVDINNETAYFPIEELLYSLTLAAMLWRYKYRGQFKALIACCYGVLAGTMAAVIVFGINPAAM</sequence>
<dbReference type="Proteomes" id="UP000185557">
    <property type="component" value="Unassembled WGS sequence"/>
</dbReference>
<evidence type="ECO:0000256" key="1">
    <source>
        <dbReference type="SAM" id="Phobius"/>
    </source>
</evidence>
<keyword evidence="1" id="KW-0812">Transmembrane</keyword>
<comment type="caution">
    <text evidence="2">The sequence shown here is derived from an EMBL/GenBank/DDBJ whole genome shotgun (WGS) entry which is preliminary data.</text>
</comment>
<protein>
    <submittedName>
        <fullName evidence="2">Uncharacterized protein</fullName>
    </submittedName>
</protein>
<feature type="transmembrane region" description="Helical" evidence="1">
    <location>
        <begin position="21"/>
        <end position="39"/>
    </location>
</feature>
<organism evidence="2 3">
    <name type="scientific">Phormidium tenue NIES-30</name>
    <dbReference type="NCBI Taxonomy" id="549789"/>
    <lineage>
        <taxon>Bacteria</taxon>
        <taxon>Bacillati</taxon>
        <taxon>Cyanobacteriota</taxon>
        <taxon>Cyanophyceae</taxon>
        <taxon>Oscillatoriophycideae</taxon>
        <taxon>Oscillatoriales</taxon>
        <taxon>Oscillatoriaceae</taxon>
        <taxon>Phormidium</taxon>
    </lineage>
</organism>
<proteinExistence type="predicted"/>